<feature type="compositionally biased region" description="Low complexity" evidence="1">
    <location>
        <begin position="91"/>
        <end position="111"/>
    </location>
</feature>
<dbReference type="Proteomes" id="UP001187682">
    <property type="component" value="Unassembled WGS sequence"/>
</dbReference>
<feature type="compositionally biased region" description="Polar residues" evidence="1">
    <location>
        <begin position="1"/>
        <end position="18"/>
    </location>
</feature>
<feature type="compositionally biased region" description="Low complexity" evidence="1">
    <location>
        <begin position="42"/>
        <end position="61"/>
    </location>
</feature>
<feature type="compositionally biased region" description="Low complexity" evidence="1">
    <location>
        <begin position="304"/>
        <end position="327"/>
    </location>
</feature>
<feature type="region of interest" description="Disordered" evidence="1">
    <location>
        <begin position="486"/>
        <end position="532"/>
    </location>
</feature>
<name>A0AAE8MS34_9PEZI</name>
<dbReference type="InterPro" id="IPR024312">
    <property type="entry name" value="TACC_fungi"/>
</dbReference>
<accession>A0AAE8MS34</accession>
<evidence type="ECO:0000256" key="1">
    <source>
        <dbReference type="SAM" id="MobiDB-lite"/>
    </source>
</evidence>
<feature type="compositionally biased region" description="Basic and acidic residues" evidence="1">
    <location>
        <begin position="486"/>
        <end position="497"/>
    </location>
</feature>
<feature type="compositionally biased region" description="Basic and acidic residues" evidence="1">
    <location>
        <begin position="27"/>
        <end position="40"/>
    </location>
</feature>
<keyword evidence="3" id="KW-1185">Reference proteome</keyword>
<feature type="region of interest" description="Disordered" evidence="1">
    <location>
        <begin position="678"/>
        <end position="770"/>
    </location>
</feature>
<feature type="region of interest" description="Disordered" evidence="1">
    <location>
        <begin position="1"/>
        <end position="200"/>
    </location>
</feature>
<feature type="region of interest" description="Disordered" evidence="1">
    <location>
        <begin position="288"/>
        <end position="329"/>
    </location>
</feature>
<gene>
    <name evidence="2" type="ORF">DNG_00928</name>
</gene>
<evidence type="ECO:0000313" key="3">
    <source>
        <dbReference type="Proteomes" id="UP001187682"/>
    </source>
</evidence>
<feature type="compositionally biased region" description="Basic and acidic residues" evidence="1">
    <location>
        <begin position="736"/>
        <end position="746"/>
    </location>
</feature>
<reference evidence="2" key="1">
    <citation type="submission" date="2018-03" db="EMBL/GenBank/DDBJ databases">
        <authorList>
            <person name="Guldener U."/>
        </authorList>
    </citation>
    <scope>NUCLEOTIDE SEQUENCE</scope>
</reference>
<comment type="caution">
    <text evidence="2">The sequence shown here is derived from an EMBL/GenBank/DDBJ whole genome shotgun (WGS) entry which is preliminary data.</text>
</comment>
<protein>
    <submittedName>
        <fullName evidence="2">Related to kinetoplast-associated protein KAP</fullName>
    </submittedName>
</protein>
<feature type="compositionally biased region" description="Low complexity" evidence="1">
    <location>
        <begin position="498"/>
        <end position="514"/>
    </location>
</feature>
<proteinExistence type="predicted"/>
<organism evidence="2 3">
    <name type="scientific">Cephalotrichum gorgonifer</name>
    <dbReference type="NCBI Taxonomy" id="2041049"/>
    <lineage>
        <taxon>Eukaryota</taxon>
        <taxon>Fungi</taxon>
        <taxon>Dikarya</taxon>
        <taxon>Ascomycota</taxon>
        <taxon>Pezizomycotina</taxon>
        <taxon>Sordariomycetes</taxon>
        <taxon>Hypocreomycetidae</taxon>
        <taxon>Microascales</taxon>
        <taxon>Microascaceae</taxon>
        <taxon>Cephalotrichum</taxon>
    </lineage>
</organism>
<dbReference type="EMBL" id="ONZQ02000001">
    <property type="protein sequence ID" value="SPN97414.1"/>
    <property type="molecule type" value="Genomic_DNA"/>
</dbReference>
<feature type="region of interest" description="Disordered" evidence="1">
    <location>
        <begin position="344"/>
        <end position="374"/>
    </location>
</feature>
<evidence type="ECO:0000313" key="2">
    <source>
        <dbReference type="EMBL" id="SPN97414.1"/>
    </source>
</evidence>
<feature type="compositionally biased region" description="Low complexity" evidence="1">
    <location>
        <begin position="70"/>
        <end position="79"/>
    </location>
</feature>
<dbReference type="PANTHER" id="PTHR48125">
    <property type="entry name" value="LP07818P1"/>
    <property type="match status" value="1"/>
</dbReference>
<feature type="compositionally biased region" description="Polar residues" evidence="1">
    <location>
        <begin position="80"/>
        <end position="89"/>
    </location>
</feature>
<dbReference type="Pfam" id="PF12709">
    <property type="entry name" value="Fungal_TACC"/>
    <property type="match status" value="1"/>
</dbReference>
<dbReference type="PANTHER" id="PTHR48125:SF12">
    <property type="entry name" value="AT HOOK TRANSCRIPTION FACTOR FAMILY-RELATED"/>
    <property type="match status" value="1"/>
</dbReference>
<dbReference type="AlphaFoldDB" id="A0AAE8MS34"/>
<sequence>MAAPLTPSQLSTLNFAAPQTQTQTQKETQEETNARGDEYRVTAYTTTTTTTTATAAATTTTETRDDDTRSTSSSTGTSSNVPTLSSSPLKTAIATATAATTANATSAAPTATKRRLDKENMEPSPSKARHSRVLSGAQLSPLKMLSESISDTMAGGPGGAPSPDRPLSATTRSPRRSLPPVKRFPVKVSSPLGNESPRRVEQVRELSLDTALRDNSGLQRAIQIFEDEDEENSVGGKDHDGAFSATDTVVGEEDNYDNFDDAAGHDDTMGSTFSTFSAVPNMTMFSKLTNGSPGRLPVVEELTPRPARPSSPARALAQQQQQQQQQQDGNTTNLLLEFTDQLRYPQKAPPSMRGNPGRPHSYAPGMLGGGGPPATPGRQGMNLIDFDIPPAPTPRSVPSITPRELESLKSNLLSEISSLKATLSGKEAEVNSFKAALADAERRAGESAEALREERAAREQLQADRDLKAKEEIMLGQREREELEIRVEEGDKRREAAEMMAQEAESKMAGMRAGRASEERRASGGAVSGTGREVEAAVEKVARELHALYKSKHETKVAALRKSYEGRWEKRVRELEAMMAEMAEDNERLRLGRDTTMTRVDPAQVQADEERRAQAARDAAHIRDLTAEVEKLEAVLMSVKADNGEIRRLLEQERIEKGELVQLAEEMMAMQAVVPEATPAPPRENHQQQTPAQALRTPAPNRAQQAAEGLRGTISRASGLRAPGSYSAGGPASESRIGRAGHERTRSNALPRPGQKSGLQSAIEKMGNHR</sequence>